<gene>
    <name evidence="1" type="ORF">CLV67_110296</name>
</gene>
<dbReference type="OrthoDB" id="9993534at2"/>
<dbReference type="Proteomes" id="UP000239415">
    <property type="component" value="Unassembled WGS sequence"/>
</dbReference>
<dbReference type="EMBL" id="PVMZ01000010">
    <property type="protein sequence ID" value="PRX19544.1"/>
    <property type="molecule type" value="Genomic_DNA"/>
</dbReference>
<evidence type="ECO:0000313" key="2">
    <source>
        <dbReference type="Proteomes" id="UP000239415"/>
    </source>
</evidence>
<reference evidence="1 2" key="1">
    <citation type="submission" date="2018-03" db="EMBL/GenBank/DDBJ databases">
        <title>Genomic Encyclopedia of Archaeal and Bacterial Type Strains, Phase II (KMG-II): from individual species to whole genera.</title>
        <authorList>
            <person name="Goeker M."/>
        </authorList>
    </citation>
    <scope>NUCLEOTIDE SEQUENCE [LARGE SCALE GENOMIC DNA]</scope>
    <source>
        <strain evidence="1 2">DSM 43146</strain>
    </source>
</reference>
<proteinExistence type="predicted"/>
<comment type="caution">
    <text evidence="1">The sequence shown here is derived from an EMBL/GenBank/DDBJ whole genome shotgun (WGS) entry which is preliminary data.</text>
</comment>
<accession>A0A2T0K8Z2</accession>
<keyword evidence="2" id="KW-1185">Reference proteome</keyword>
<organism evidence="1 2">
    <name type="scientific">Actinoplanes italicus</name>
    <dbReference type="NCBI Taxonomy" id="113567"/>
    <lineage>
        <taxon>Bacteria</taxon>
        <taxon>Bacillati</taxon>
        <taxon>Actinomycetota</taxon>
        <taxon>Actinomycetes</taxon>
        <taxon>Micromonosporales</taxon>
        <taxon>Micromonosporaceae</taxon>
        <taxon>Actinoplanes</taxon>
    </lineage>
</organism>
<dbReference type="AlphaFoldDB" id="A0A2T0K8Z2"/>
<protein>
    <submittedName>
        <fullName evidence="1">Uncharacterized protein</fullName>
    </submittedName>
</protein>
<evidence type="ECO:0000313" key="1">
    <source>
        <dbReference type="EMBL" id="PRX19544.1"/>
    </source>
</evidence>
<dbReference type="RefSeq" id="WP_106322553.1">
    <property type="nucleotide sequence ID" value="NZ_BOMO01000049.1"/>
</dbReference>
<sequence>MKRWGVFLIGGGCGLATGASAGDPAVIPGLVAAALGAALLALGGRSQGARLIEDATAGDVKKTPRPTLSGLGTRVEDILRLAEEQAHAHVAAAEDEARQIVARANAEARRIEGR</sequence>
<name>A0A2T0K8Z2_9ACTN</name>